<organism evidence="1 2">
    <name type="scientific">Eisenbergiella tayi</name>
    <dbReference type="NCBI Taxonomy" id="1432052"/>
    <lineage>
        <taxon>Bacteria</taxon>
        <taxon>Bacillati</taxon>
        <taxon>Bacillota</taxon>
        <taxon>Clostridia</taxon>
        <taxon>Lachnospirales</taxon>
        <taxon>Lachnospiraceae</taxon>
        <taxon>Eisenbergiella</taxon>
    </lineage>
</organism>
<evidence type="ECO:0000313" key="2">
    <source>
        <dbReference type="Proteomes" id="UP000095003"/>
    </source>
</evidence>
<dbReference type="PATRIC" id="fig|1432052.3.peg.1588"/>
<protein>
    <submittedName>
        <fullName evidence="1">Uncharacterized protein</fullName>
    </submittedName>
</protein>
<comment type="caution">
    <text evidence="1">The sequence shown here is derived from an EMBL/GenBank/DDBJ whole genome shotgun (WGS) entry which is preliminary data.</text>
</comment>
<evidence type="ECO:0000313" key="1">
    <source>
        <dbReference type="EMBL" id="ODM13731.1"/>
    </source>
</evidence>
<proteinExistence type="predicted"/>
<dbReference type="Proteomes" id="UP000095003">
    <property type="component" value="Unassembled WGS sequence"/>
</dbReference>
<dbReference type="EMBL" id="MCGI01000001">
    <property type="protein sequence ID" value="ODM13731.1"/>
    <property type="molecule type" value="Genomic_DNA"/>
</dbReference>
<dbReference type="AlphaFoldDB" id="A0A1E3AYY6"/>
<accession>A0A1E3AYY6</accession>
<reference evidence="1 2" key="1">
    <citation type="submission" date="2016-07" db="EMBL/GenBank/DDBJ databases">
        <title>Characterization of isolates of Eisenbergiella tayi derived from blood cultures, using whole genome sequencing.</title>
        <authorList>
            <person name="Burdz T."/>
            <person name="Wiebe D."/>
            <person name="Huynh C."/>
            <person name="Bernard K."/>
        </authorList>
    </citation>
    <scope>NUCLEOTIDE SEQUENCE [LARGE SCALE GENOMIC DNA]</scope>
    <source>
        <strain evidence="1 2">NML 120489</strain>
    </source>
</reference>
<dbReference type="RefSeq" id="WP_069156226.1">
    <property type="nucleotide sequence ID" value="NZ_DAWDRA010000148.1"/>
</dbReference>
<name>A0A1E3AYY6_9FIRM</name>
<sequence length="181" mass="21273">MSENKVNKKNTTEQNDPLFHDTWRLLKNYRDAVWNLELAVQQVRTTFQIEYGSTIEEFLDSIYLAGADVGGTKLESYAKSIERSNKMLTLLTSAVEILRSKHKHGEQYYWILYYSYLSPQQLQNTYEIIEKLRPHIANISHRTYYRKRPEAVRALSAILWGYTSKECLEVLDKFVPEGKNE</sequence>
<gene>
    <name evidence="1" type="ORF">BEH84_01450</name>
</gene>